<organism evidence="1">
    <name type="scientific">Tanacetum cinerariifolium</name>
    <name type="common">Dalmatian daisy</name>
    <name type="synonym">Chrysanthemum cinerariifolium</name>
    <dbReference type="NCBI Taxonomy" id="118510"/>
    <lineage>
        <taxon>Eukaryota</taxon>
        <taxon>Viridiplantae</taxon>
        <taxon>Streptophyta</taxon>
        <taxon>Embryophyta</taxon>
        <taxon>Tracheophyta</taxon>
        <taxon>Spermatophyta</taxon>
        <taxon>Magnoliopsida</taxon>
        <taxon>eudicotyledons</taxon>
        <taxon>Gunneridae</taxon>
        <taxon>Pentapetalae</taxon>
        <taxon>asterids</taxon>
        <taxon>campanulids</taxon>
        <taxon>Asterales</taxon>
        <taxon>Asteraceae</taxon>
        <taxon>Asteroideae</taxon>
        <taxon>Anthemideae</taxon>
        <taxon>Anthemidinae</taxon>
        <taxon>Tanacetum</taxon>
    </lineage>
</organism>
<accession>A0A699X9X0</accession>
<protein>
    <submittedName>
        <fullName evidence="1">Uncharacterized protein</fullName>
    </submittedName>
</protein>
<dbReference type="EMBL" id="BKCJ011809626">
    <property type="protein sequence ID" value="GFD54748.1"/>
    <property type="molecule type" value="Genomic_DNA"/>
</dbReference>
<gene>
    <name evidence="1" type="ORF">Tci_926717</name>
</gene>
<evidence type="ECO:0000313" key="1">
    <source>
        <dbReference type="EMBL" id="GFD54748.1"/>
    </source>
</evidence>
<proteinExistence type="predicted"/>
<sequence length="80" mass="8280">MGHGGGLSNGCPVLICYKARVSRASLPLTVTSPWRCRLLCYSGKSRGLSNPCSSGVLYNGGCISLGNSGNGSSGNGWKWD</sequence>
<reference evidence="1" key="1">
    <citation type="journal article" date="2019" name="Sci. Rep.">
        <title>Draft genome of Tanacetum cinerariifolium, the natural source of mosquito coil.</title>
        <authorList>
            <person name="Yamashiro T."/>
            <person name="Shiraishi A."/>
            <person name="Satake H."/>
            <person name="Nakayama K."/>
        </authorList>
    </citation>
    <scope>NUCLEOTIDE SEQUENCE</scope>
</reference>
<comment type="caution">
    <text evidence="1">The sequence shown here is derived from an EMBL/GenBank/DDBJ whole genome shotgun (WGS) entry which is preliminary data.</text>
</comment>
<name>A0A699X9X0_TANCI</name>
<dbReference type="AlphaFoldDB" id="A0A699X9X0"/>